<dbReference type="CDD" id="cd06343">
    <property type="entry name" value="PBP1_ABC_ligand_binding-like"/>
    <property type="match status" value="1"/>
</dbReference>
<protein>
    <submittedName>
        <fullName evidence="8">Branched-chain amino acid ABC transporter, amino acid-binding protein</fullName>
    </submittedName>
</protein>
<feature type="region of interest" description="Disordered" evidence="5">
    <location>
        <begin position="27"/>
        <end position="55"/>
    </location>
</feature>
<dbReference type="SUPFAM" id="SSF53822">
    <property type="entry name" value="Periplasmic binding protein-like I"/>
    <property type="match status" value="1"/>
</dbReference>
<evidence type="ECO:0000256" key="1">
    <source>
        <dbReference type="ARBA" id="ARBA00010062"/>
    </source>
</evidence>
<feature type="domain" description="Leucine-binding protein" evidence="7">
    <location>
        <begin position="64"/>
        <end position="403"/>
    </location>
</feature>
<evidence type="ECO:0000259" key="7">
    <source>
        <dbReference type="Pfam" id="PF13458"/>
    </source>
</evidence>
<feature type="compositionally biased region" description="Low complexity" evidence="5">
    <location>
        <begin position="35"/>
        <end position="45"/>
    </location>
</feature>
<dbReference type="AlphaFoldDB" id="A0A346XWV7"/>
<keyword evidence="4" id="KW-0029">Amino-acid transport</keyword>
<dbReference type="PRINTS" id="PR00337">
    <property type="entry name" value="LEUILEVALBP"/>
</dbReference>
<dbReference type="OrthoDB" id="26870at2"/>
<dbReference type="Proteomes" id="UP000264006">
    <property type="component" value="Chromosome"/>
</dbReference>
<proteinExistence type="inferred from homology"/>
<evidence type="ECO:0000256" key="3">
    <source>
        <dbReference type="ARBA" id="ARBA00022729"/>
    </source>
</evidence>
<name>A0A346XWV7_9ACTN</name>
<sequence>MRFLTTFRTMTILLSLVLLVAACGSESDTSADPVSESQDADSGSQDADEEAGGLSTVRGIGEETITLGAILDLSGPYNAAGVLMRDGVEAWVQQVNADGGVQGRQVEVVYEDNQSDPSATLAAANKLIFNDNVFALAGVHGSAAFGAILDLVEEEEVISFSLGLSEEMYNPTKDHVFVAAVPYAAQMERGVQHLVEELGVQRPAVLYQDDEFGESGLSGFDAATASLGVEVAARESFVRGSDDVSAQVQAIVDSGADAVACVCIYTQSGLLRRELGRLGAEDIPAFAINPSVGAPFFEIAGGSADNFYAADYYAHPGDPTFDAADAAVQAAHGRPAETFDLFGLVNTAVLLQAMQEADELTPSGVVDALNAMNGVSVPGFVPPVEFGADQHVASLASAVYAADPEEGDWDRVGDPVPPGE</sequence>
<evidence type="ECO:0000256" key="2">
    <source>
        <dbReference type="ARBA" id="ARBA00022448"/>
    </source>
</evidence>
<keyword evidence="9" id="KW-1185">Reference proteome</keyword>
<reference evidence="8 9" key="1">
    <citation type="submission" date="2018-09" db="EMBL/GenBank/DDBJ databases">
        <title>Complete genome sequence of Euzebya sp. DY32-46 isolated from seawater of Pacific Ocean.</title>
        <authorList>
            <person name="Xu L."/>
            <person name="Wu Y.-H."/>
            <person name="Xu X.-W."/>
        </authorList>
    </citation>
    <scope>NUCLEOTIDE SEQUENCE [LARGE SCALE GENOMIC DNA]</scope>
    <source>
        <strain evidence="8 9">DY32-46</strain>
    </source>
</reference>
<organism evidence="8 9">
    <name type="scientific">Euzebya pacifica</name>
    <dbReference type="NCBI Taxonomy" id="1608957"/>
    <lineage>
        <taxon>Bacteria</taxon>
        <taxon>Bacillati</taxon>
        <taxon>Actinomycetota</taxon>
        <taxon>Nitriliruptoria</taxon>
        <taxon>Euzebyales</taxon>
    </lineage>
</organism>
<feature type="signal peptide" evidence="6">
    <location>
        <begin position="1"/>
        <end position="31"/>
    </location>
</feature>
<keyword evidence="2" id="KW-0813">Transport</keyword>
<dbReference type="Gene3D" id="3.40.50.2300">
    <property type="match status" value="2"/>
</dbReference>
<dbReference type="PROSITE" id="PS51257">
    <property type="entry name" value="PROKAR_LIPOPROTEIN"/>
    <property type="match status" value="1"/>
</dbReference>
<dbReference type="KEGG" id="euz:DVS28_a2019"/>
<evidence type="ECO:0000256" key="6">
    <source>
        <dbReference type="SAM" id="SignalP"/>
    </source>
</evidence>
<feature type="chain" id="PRO_5038699160" evidence="6">
    <location>
        <begin position="32"/>
        <end position="420"/>
    </location>
</feature>
<accession>A0A346XWV7</accession>
<dbReference type="GO" id="GO:0006865">
    <property type="term" value="P:amino acid transport"/>
    <property type="evidence" value="ECO:0007669"/>
    <property type="project" value="UniProtKB-KW"/>
</dbReference>
<evidence type="ECO:0000313" key="9">
    <source>
        <dbReference type="Proteomes" id="UP000264006"/>
    </source>
</evidence>
<dbReference type="PANTHER" id="PTHR47235:SF1">
    <property type="entry name" value="BLR6548 PROTEIN"/>
    <property type="match status" value="1"/>
</dbReference>
<gene>
    <name evidence="8" type="ORF">DVS28_a2019</name>
</gene>
<keyword evidence="3 6" id="KW-0732">Signal</keyword>
<comment type="similarity">
    <text evidence="1">Belongs to the leucine-binding protein family.</text>
</comment>
<dbReference type="Pfam" id="PF13458">
    <property type="entry name" value="Peripla_BP_6"/>
    <property type="match status" value="1"/>
</dbReference>
<dbReference type="InterPro" id="IPR028081">
    <property type="entry name" value="Leu-bd"/>
</dbReference>
<evidence type="ECO:0000256" key="4">
    <source>
        <dbReference type="ARBA" id="ARBA00022970"/>
    </source>
</evidence>
<dbReference type="InterPro" id="IPR000709">
    <property type="entry name" value="Leu_Ile_Val-bd"/>
</dbReference>
<dbReference type="RefSeq" id="WP_114591318.1">
    <property type="nucleotide sequence ID" value="NZ_CP031165.1"/>
</dbReference>
<dbReference type="PANTHER" id="PTHR47235">
    <property type="entry name" value="BLR6548 PROTEIN"/>
    <property type="match status" value="1"/>
</dbReference>
<dbReference type="InterPro" id="IPR028082">
    <property type="entry name" value="Peripla_BP_I"/>
</dbReference>
<evidence type="ECO:0000256" key="5">
    <source>
        <dbReference type="SAM" id="MobiDB-lite"/>
    </source>
</evidence>
<dbReference type="EMBL" id="CP031165">
    <property type="protein sequence ID" value="AXV06704.1"/>
    <property type="molecule type" value="Genomic_DNA"/>
</dbReference>
<evidence type="ECO:0000313" key="8">
    <source>
        <dbReference type="EMBL" id="AXV06704.1"/>
    </source>
</evidence>